<proteinExistence type="predicted"/>
<dbReference type="SUPFAM" id="SSF49785">
    <property type="entry name" value="Galactose-binding domain-like"/>
    <property type="match status" value="1"/>
</dbReference>
<dbReference type="PANTHER" id="PTHR45713:SF6">
    <property type="entry name" value="F5_8 TYPE C DOMAIN-CONTAINING PROTEIN"/>
    <property type="match status" value="1"/>
</dbReference>
<dbReference type="EMBL" id="NBNE01003042">
    <property type="protein sequence ID" value="OWZ08732.1"/>
    <property type="molecule type" value="Genomic_DNA"/>
</dbReference>
<protein>
    <recommendedName>
        <fullName evidence="3">Fucolectin tachylectin-4 pentraxin-1 domain-containing protein</fullName>
    </recommendedName>
</protein>
<dbReference type="InterPro" id="IPR051941">
    <property type="entry name" value="BG_Antigen-Binding_Lectin"/>
</dbReference>
<evidence type="ECO:0000313" key="2">
    <source>
        <dbReference type="Proteomes" id="UP000198211"/>
    </source>
</evidence>
<dbReference type="PANTHER" id="PTHR45713">
    <property type="entry name" value="FTP DOMAIN-CONTAINING PROTEIN"/>
    <property type="match status" value="1"/>
</dbReference>
<dbReference type="Gene3D" id="2.60.120.260">
    <property type="entry name" value="Galactose-binding domain-like"/>
    <property type="match status" value="1"/>
</dbReference>
<dbReference type="InterPro" id="IPR008979">
    <property type="entry name" value="Galactose-bd-like_sf"/>
</dbReference>
<reference evidence="2" key="1">
    <citation type="submission" date="2017-03" db="EMBL/GenBank/DDBJ databases">
        <title>Phytopthora megakarya and P. palmivora, two closely related causual agents of cacao black pod achieved similar genome size and gene model numbers by different mechanisms.</title>
        <authorList>
            <person name="Ali S."/>
            <person name="Shao J."/>
            <person name="Larry D.J."/>
            <person name="Kronmiller B."/>
            <person name="Shen D."/>
            <person name="Strem M.D."/>
            <person name="Melnick R.L."/>
            <person name="Guiltinan M.J."/>
            <person name="Tyler B.M."/>
            <person name="Meinhardt L.W."/>
            <person name="Bailey B.A."/>
        </authorList>
    </citation>
    <scope>NUCLEOTIDE SEQUENCE [LARGE SCALE GENOMIC DNA]</scope>
    <source>
        <strain evidence="2">zdho120</strain>
    </source>
</reference>
<evidence type="ECO:0008006" key="3">
    <source>
        <dbReference type="Google" id="ProtNLM"/>
    </source>
</evidence>
<dbReference type="STRING" id="4795.A0A225VTS9"/>
<gene>
    <name evidence="1" type="ORF">PHMEG_00018675</name>
</gene>
<dbReference type="OrthoDB" id="547680at2759"/>
<comment type="caution">
    <text evidence="1">The sequence shown here is derived from an EMBL/GenBank/DDBJ whole genome shotgun (WGS) entry which is preliminary data.</text>
</comment>
<keyword evidence="2" id="KW-1185">Reference proteome</keyword>
<name>A0A225VTS9_9STRA</name>
<sequence>MWAPTRALCALCEQRFMRSSLPGVVVMKRVYDVRRRWGVIQDSKKFHAPSLLYGTANVEQTCSSILDRMRMIHDSIMHRWHQQPPSRSNDSNLDDIAVNKRVRQSSTVCSMKAQNALDPDINRTAHTKEELQPWWEIDLGNYVEVHSVKVYLRDEVSRLYTAARDLAANPGRHTSGVYPLHICISMRSGIGRDCGDIVASSVSSLCVTDKVAPLIEWVAPQKSRGRFVRIQSEGRAVLHIERVQVFEAKAVIDPVVRRQHFRQKLQRAAICASALATTVTPLTKSSRVAVSAANQSVNKAESEYQPPSASFFDPDRAEKKRMSRLYTRFKSLLDARAKYYAPEKGADEEEEGENPL</sequence>
<organism evidence="1 2">
    <name type="scientific">Phytophthora megakarya</name>
    <dbReference type="NCBI Taxonomy" id="4795"/>
    <lineage>
        <taxon>Eukaryota</taxon>
        <taxon>Sar</taxon>
        <taxon>Stramenopiles</taxon>
        <taxon>Oomycota</taxon>
        <taxon>Peronosporomycetes</taxon>
        <taxon>Peronosporales</taxon>
        <taxon>Peronosporaceae</taxon>
        <taxon>Phytophthora</taxon>
    </lineage>
</organism>
<evidence type="ECO:0000313" key="1">
    <source>
        <dbReference type="EMBL" id="OWZ08732.1"/>
    </source>
</evidence>
<dbReference type="AlphaFoldDB" id="A0A225VTS9"/>
<dbReference type="Proteomes" id="UP000198211">
    <property type="component" value="Unassembled WGS sequence"/>
</dbReference>
<accession>A0A225VTS9</accession>